<feature type="domain" description="Nudix hydrolase" evidence="10">
    <location>
        <begin position="152"/>
        <end position="278"/>
    </location>
</feature>
<evidence type="ECO:0000313" key="11">
    <source>
        <dbReference type="EMBL" id="MBC6678739.1"/>
    </source>
</evidence>
<keyword evidence="5" id="KW-0479">Metal-binding</keyword>
<dbReference type="NCBIfam" id="NF001299">
    <property type="entry name" value="PRK00241.1"/>
    <property type="match status" value="1"/>
</dbReference>
<comment type="catalytic activity">
    <reaction evidence="9">
        <text>a 5'-end NAD(+)-phospho-ribonucleoside in mRNA + H2O = a 5'-end phospho-adenosine-phospho-ribonucleoside in mRNA + beta-nicotinamide D-ribonucleotide + 2 H(+)</text>
        <dbReference type="Rhea" id="RHEA:60876"/>
        <dbReference type="Rhea" id="RHEA-COMP:15698"/>
        <dbReference type="Rhea" id="RHEA-COMP:15719"/>
        <dbReference type="ChEBI" id="CHEBI:14649"/>
        <dbReference type="ChEBI" id="CHEBI:15377"/>
        <dbReference type="ChEBI" id="CHEBI:15378"/>
        <dbReference type="ChEBI" id="CHEBI:144029"/>
        <dbReference type="ChEBI" id="CHEBI:144051"/>
    </reaction>
    <physiologicalReaction direction="left-to-right" evidence="9">
        <dbReference type="Rhea" id="RHEA:60877"/>
    </physiologicalReaction>
</comment>
<dbReference type="InterPro" id="IPR020084">
    <property type="entry name" value="NUDIX_hydrolase_CS"/>
</dbReference>
<accession>A0A923NKJ1</accession>
<organism evidence="11 12">
    <name type="scientific">Zhenpiania hominis</name>
    <dbReference type="NCBI Taxonomy" id="2763644"/>
    <lineage>
        <taxon>Bacteria</taxon>
        <taxon>Bacillati</taxon>
        <taxon>Bacillota</taxon>
        <taxon>Clostridia</taxon>
        <taxon>Peptostreptococcales</taxon>
        <taxon>Anaerovoracaceae</taxon>
        <taxon>Zhenpiania</taxon>
    </lineage>
</organism>
<dbReference type="InterPro" id="IPR015376">
    <property type="entry name" value="Znr_NADH_PPase"/>
</dbReference>
<dbReference type="EMBL" id="JACRYT010000001">
    <property type="protein sequence ID" value="MBC6678739.1"/>
    <property type="molecule type" value="Genomic_DNA"/>
</dbReference>
<keyword evidence="12" id="KW-1185">Reference proteome</keyword>
<evidence type="ECO:0000256" key="7">
    <source>
        <dbReference type="ARBA" id="ARBA00022842"/>
    </source>
</evidence>
<dbReference type="PROSITE" id="PS51462">
    <property type="entry name" value="NUDIX"/>
    <property type="match status" value="1"/>
</dbReference>
<dbReference type="GO" id="GO:0019677">
    <property type="term" value="P:NAD+ catabolic process"/>
    <property type="evidence" value="ECO:0007669"/>
    <property type="project" value="TreeGrafter"/>
</dbReference>
<dbReference type="InterPro" id="IPR049734">
    <property type="entry name" value="NudC-like_C"/>
</dbReference>
<dbReference type="CDD" id="cd03429">
    <property type="entry name" value="NUDIX_NADH_pyrophosphatase_Nudt13"/>
    <property type="match status" value="1"/>
</dbReference>
<comment type="cofactor">
    <cofactor evidence="1">
        <name>Mg(2+)</name>
        <dbReference type="ChEBI" id="CHEBI:18420"/>
    </cofactor>
</comment>
<dbReference type="GO" id="GO:0035529">
    <property type="term" value="F:NADH pyrophosphatase activity"/>
    <property type="evidence" value="ECO:0007669"/>
    <property type="project" value="TreeGrafter"/>
</dbReference>
<evidence type="ECO:0000313" key="12">
    <source>
        <dbReference type="Proteomes" id="UP000602647"/>
    </source>
</evidence>
<evidence type="ECO:0000256" key="3">
    <source>
        <dbReference type="ARBA" id="ARBA00009595"/>
    </source>
</evidence>
<dbReference type="InterPro" id="IPR050241">
    <property type="entry name" value="NAD-cap_RNA_hydrolase_NudC"/>
</dbReference>
<keyword evidence="8" id="KW-0520">NAD</keyword>
<evidence type="ECO:0000256" key="6">
    <source>
        <dbReference type="ARBA" id="ARBA00022801"/>
    </source>
</evidence>
<dbReference type="Pfam" id="PF00293">
    <property type="entry name" value="NUDIX"/>
    <property type="match status" value="1"/>
</dbReference>
<comment type="caution">
    <text evidence="11">The sequence shown here is derived from an EMBL/GenBank/DDBJ whole genome shotgun (WGS) entry which is preliminary data.</text>
</comment>
<dbReference type="AlphaFoldDB" id="A0A923NKJ1"/>
<comment type="cofactor">
    <cofactor evidence="2">
        <name>Zn(2+)</name>
        <dbReference type="ChEBI" id="CHEBI:29105"/>
    </cofactor>
</comment>
<dbReference type="InterPro" id="IPR000086">
    <property type="entry name" value="NUDIX_hydrolase_dom"/>
</dbReference>
<name>A0A923NKJ1_9FIRM</name>
<dbReference type="SUPFAM" id="SSF55811">
    <property type="entry name" value="Nudix"/>
    <property type="match status" value="1"/>
</dbReference>
<reference evidence="11" key="1">
    <citation type="submission" date="2020-08" db="EMBL/GenBank/DDBJ databases">
        <title>Genome public.</title>
        <authorList>
            <person name="Liu C."/>
            <person name="Sun Q."/>
        </authorList>
    </citation>
    <scope>NUCLEOTIDE SEQUENCE</scope>
    <source>
        <strain evidence="11">BX12</strain>
    </source>
</reference>
<evidence type="ECO:0000256" key="9">
    <source>
        <dbReference type="ARBA" id="ARBA00023679"/>
    </source>
</evidence>
<evidence type="ECO:0000256" key="5">
    <source>
        <dbReference type="ARBA" id="ARBA00022723"/>
    </source>
</evidence>
<keyword evidence="7" id="KW-0460">Magnesium</keyword>
<dbReference type="Pfam" id="PF09297">
    <property type="entry name" value="Zn_ribbon_NUD"/>
    <property type="match status" value="1"/>
</dbReference>
<evidence type="ECO:0000256" key="2">
    <source>
        <dbReference type="ARBA" id="ARBA00001947"/>
    </source>
</evidence>
<protein>
    <recommendedName>
        <fullName evidence="4">NAD(+) diphosphatase</fullName>
        <ecNumber evidence="4">3.6.1.22</ecNumber>
    </recommendedName>
</protein>
<dbReference type="PANTHER" id="PTHR42904">
    <property type="entry name" value="NUDIX HYDROLASE, NUDC SUBFAMILY"/>
    <property type="match status" value="1"/>
</dbReference>
<dbReference type="GO" id="GO:0046872">
    <property type="term" value="F:metal ion binding"/>
    <property type="evidence" value="ECO:0007669"/>
    <property type="project" value="UniProtKB-KW"/>
</dbReference>
<gene>
    <name evidence="11" type="primary">nudC</name>
    <name evidence="11" type="ORF">H9L42_02725</name>
</gene>
<proteinExistence type="inferred from homology"/>
<dbReference type="Proteomes" id="UP000602647">
    <property type="component" value="Unassembled WGS sequence"/>
</dbReference>
<evidence type="ECO:0000256" key="1">
    <source>
        <dbReference type="ARBA" id="ARBA00001946"/>
    </source>
</evidence>
<comment type="similarity">
    <text evidence="3">Belongs to the Nudix hydrolase family. NudC subfamily.</text>
</comment>
<dbReference type="GO" id="GO:0005829">
    <property type="term" value="C:cytosol"/>
    <property type="evidence" value="ECO:0007669"/>
    <property type="project" value="TreeGrafter"/>
</dbReference>
<keyword evidence="6 11" id="KW-0378">Hydrolase</keyword>
<sequence>MIQDIAPHRLDNAFAVKEAKPEHFFFTFHKGKALLQKENEEREMLPRLSQLPGSFETWKEKAVYAFSVDEEPMFLILENDFQQEIPDDMEYTDLRELYQSRLRWAALAGVTAGHLNHWYREHRYCGCCGSSMGFSDRERAMICPDCGNIQYPRISPVIMAAVTSGERLLVTRYAGRAYKGLALIAGFVEIGESLESALKREVMEEVGLKVKHLRYFGSQPWGFSDSIISGFFAEMDGSQEILLDRDELSEAVWLSREEIPPQKNDISITAAMIEAFRTGTVK</sequence>
<evidence type="ECO:0000256" key="4">
    <source>
        <dbReference type="ARBA" id="ARBA00012381"/>
    </source>
</evidence>
<dbReference type="PANTHER" id="PTHR42904:SF6">
    <property type="entry name" value="NAD-CAPPED RNA HYDROLASE NUDT12"/>
    <property type="match status" value="1"/>
</dbReference>
<evidence type="ECO:0000259" key="10">
    <source>
        <dbReference type="PROSITE" id="PS51462"/>
    </source>
</evidence>
<dbReference type="InterPro" id="IPR015797">
    <property type="entry name" value="NUDIX_hydrolase-like_dom_sf"/>
</dbReference>
<dbReference type="Gene3D" id="3.90.79.10">
    <property type="entry name" value="Nucleoside Triphosphate Pyrophosphohydrolase"/>
    <property type="match status" value="1"/>
</dbReference>
<evidence type="ECO:0000256" key="8">
    <source>
        <dbReference type="ARBA" id="ARBA00023027"/>
    </source>
</evidence>
<dbReference type="Gene3D" id="3.90.79.20">
    <property type="match status" value="1"/>
</dbReference>
<dbReference type="GO" id="GO:0006742">
    <property type="term" value="P:NADP+ catabolic process"/>
    <property type="evidence" value="ECO:0007669"/>
    <property type="project" value="TreeGrafter"/>
</dbReference>
<dbReference type="PROSITE" id="PS00893">
    <property type="entry name" value="NUDIX_BOX"/>
    <property type="match status" value="1"/>
</dbReference>
<dbReference type="EC" id="3.6.1.22" evidence="4"/>
<dbReference type="RefSeq" id="WP_187301891.1">
    <property type="nucleotide sequence ID" value="NZ_JACRYT010000001.1"/>
</dbReference>